<evidence type="ECO:0000313" key="4">
    <source>
        <dbReference type="Proteomes" id="UP000033047"/>
    </source>
</evidence>
<evidence type="ECO:0000256" key="1">
    <source>
        <dbReference type="SAM" id="SignalP"/>
    </source>
</evidence>
<comment type="caution">
    <text evidence="3">The sequence shown here is derived from an EMBL/GenBank/DDBJ whole genome shotgun (WGS) entry which is preliminary data.</text>
</comment>
<proteinExistence type="predicted"/>
<dbReference type="AlphaFoldDB" id="A0A0F5JNY5"/>
<organism evidence="3 4">
    <name type="scientific">Parabacteroides goldsteinii DSM 19448 = WAL 12034</name>
    <dbReference type="NCBI Taxonomy" id="927665"/>
    <lineage>
        <taxon>Bacteria</taxon>
        <taxon>Pseudomonadati</taxon>
        <taxon>Bacteroidota</taxon>
        <taxon>Bacteroidia</taxon>
        <taxon>Bacteroidales</taxon>
        <taxon>Tannerellaceae</taxon>
        <taxon>Parabacteroides</taxon>
    </lineage>
</organism>
<accession>A0A0F5JNY5</accession>
<dbReference type="PATRIC" id="fig|927665.4.peg.521"/>
<gene>
    <name evidence="3" type="ORF">HMPREF1535_00518</name>
</gene>
<dbReference type="RefSeq" id="WP_007654440.1">
    <property type="nucleotide sequence ID" value="NZ_KQ033912.1"/>
</dbReference>
<evidence type="ECO:0000313" key="3">
    <source>
        <dbReference type="EMBL" id="KKB59434.1"/>
    </source>
</evidence>
<sequence length="261" mass="29560">MKKQLIISILGLLLLTSHSLFAQKDRNAGIINSYLIGLEYEVKAGFSIGGTSPLPLPKEIRSIDSYNPTLQIAIEGNVTKWLNPARTWGIMLALRLETKGMKTDARVKNYSMEIIGDGGERMKGFWTGQVKTKVNNSYLTVPVLAAWRVSPRWKLNAGPYVSYRMEGDFTGDVYDGYLRELDPTGNKVVFEDGKSAPYDFSKDLRRFAWGLQLGGEWKAFKHLNVYADLTWGMNDIFKKDFNTITFAMYPIYLNMGFGYAF</sequence>
<dbReference type="STRING" id="927665.HMPREF1535_00518"/>
<evidence type="ECO:0000259" key="2">
    <source>
        <dbReference type="Pfam" id="PF13568"/>
    </source>
</evidence>
<feature type="domain" description="Outer membrane protein beta-barrel" evidence="2">
    <location>
        <begin position="21"/>
        <end position="237"/>
    </location>
</feature>
<dbReference type="HOGENOM" id="CLU_093065_0_0_10"/>
<keyword evidence="1" id="KW-0732">Signal</keyword>
<feature type="chain" id="PRO_5002489812" description="Outer membrane protein beta-barrel domain-containing protein" evidence="1">
    <location>
        <begin position="23"/>
        <end position="261"/>
    </location>
</feature>
<name>A0A0F5JNY5_9BACT</name>
<protein>
    <recommendedName>
        <fullName evidence="2">Outer membrane protein beta-barrel domain-containing protein</fullName>
    </recommendedName>
</protein>
<feature type="signal peptide" evidence="1">
    <location>
        <begin position="1"/>
        <end position="22"/>
    </location>
</feature>
<dbReference type="EMBL" id="AQHV01000002">
    <property type="protein sequence ID" value="KKB59434.1"/>
    <property type="molecule type" value="Genomic_DNA"/>
</dbReference>
<reference evidence="3 4" key="1">
    <citation type="submission" date="2013-04" db="EMBL/GenBank/DDBJ databases">
        <title>The Genome Sequence of Parabacteroides goldsteinii DSM 19448.</title>
        <authorList>
            <consortium name="The Broad Institute Genomics Platform"/>
            <person name="Earl A."/>
            <person name="Ward D."/>
            <person name="Feldgarden M."/>
            <person name="Gevers D."/>
            <person name="Martens E."/>
            <person name="Sakamoto M."/>
            <person name="Benno Y."/>
            <person name="Song Y."/>
            <person name="Liu C."/>
            <person name="Lee J."/>
            <person name="Bolanos M."/>
            <person name="Vaisanen M.L."/>
            <person name="Finegold S.M."/>
            <person name="Walker B."/>
            <person name="Young S."/>
            <person name="Zeng Q."/>
            <person name="Gargeya S."/>
            <person name="Fitzgerald M."/>
            <person name="Haas B."/>
            <person name="Abouelleil A."/>
            <person name="Allen A.W."/>
            <person name="Alvarado L."/>
            <person name="Arachchi H.M."/>
            <person name="Berlin A.M."/>
            <person name="Chapman S.B."/>
            <person name="Gainer-Dewar J."/>
            <person name="Goldberg J."/>
            <person name="Griggs A."/>
            <person name="Gujja S."/>
            <person name="Hansen M."/>
            <person name="Howarth C."/>
            <person name="Imamovic A."/>
            <person name="Ireland A."/>
            <person name="Larimer J."/>
            <person name="McCowan C."/>
            <person name="Murphy C."/>
            <person name="Pearson M."/>
            <person name="Poon T.W."/>
            <person name="Priest M."/>
            <person name="Roberts A."/>
            <person name="Saif S."/>
            <person name="Shea T."/>
            <person name="Sisk P."/>
            <person name="Sykes S."/>
            <person name="Wortman J."/>
            <person name="Nusbaum C."/>
            <person name="Birren B."/>
        </authorList>
    </citation>
    <scope>NUCLEOTIDE SEQUENCE [LARGE SCALE GENOMIC DNA]</scope>
    <source>
        <strain evidence="3 4">DSM 19448</strain>
    </source>
</reference>
<dbReference type="Proteomes" id="UP000033047">
    <property type="component" value="Unassembled WGS sequence"/>
</dbReference>
<dbReference type="InterPro" id="IPR025665">
    <property type="entry name" value="Beta-barrel_OMP_2"/>
</dbReference>
<dbReference type="Pfam" id="PF13568">
    <property type="entry name" value="OMP_b-brl_2"/>
    <property type="match status" value="1"/>
</dbReference>